<sequence length="112" mass="13134">MDRFIKLSIEKEGNWHGELFDYTYGSDLPLIENFSSVDDVMVKGQWYVGKINDEKRDYIIYRNATSEYWDSMPEKDTIIEGRRPNNANEIALSKQYFENNPSVKIGDKLLSQ</sequence>
<name>A0A381I598_CLODI</name>
<accession>A0A381I598</accession>
<gene>
    <name evidence="1" type="ORF">NCTC13307_00505</name>
</gene>
<organism evidence="1">
    <name type="scientific">Clostridioides difficile</name>
    <name type="common">Peptoclostridium difficile</name>
    <dbReference type="NCBI Taxonomy" id="1496"/>
    <lineage>
        <taxon>Bacteria</taxon>
        <taxon>Bacillati</taxon>
        <taxon>Bacillota</taxon>
        <taxon>Clostridia</taxon>
        <taxon>Peptostreptococcales</taxon>
        <taxon>Peptostreptococcaceae</taxon>
        <taxon>Clostridioides</taxon>
    </lineage>
</organism>
<reference evidence="1" key="1">
    <citation type="submission" date="2018-06" db="EMBL/GenBank/DDBJ databases">
        <authorList>
            <consortium name="Pathogen Informatics"/>
            <person name="Doyle S."/>
        </authorList>
    </citation>
    <scope>NUCLEOTIDE SEQUENCE</scope>
    <source>
        <strain evidence="1">NCTC13307</strain>
    </source>
</reference>
<protein>
    <submittedName>
        <fullName evidence="1">ABC transporter permease</fullName>
    </submittedName>
</protein>
<dbReference type="EMBL" id="UFWD01000001">
    <property type="protein sequence ID" value="SUY21101.1"/>
    <property type="molecule type" value="Genomic_DNA"/>
</dbReference>
<evidence type="ECO:0000313" key="1">
    <source>
        <dbReference type="EMBL" id="SUY21101.1"/>
    </source>
</evidence>
<dbReference type="AlphaFoldDB" id="A0A381I598"/>
<proteinExistence type="predicted"/>